<keyword evidence="2" id="KW-1185">Reference proteome</keyword>
<accession>A0ABY5NR77</accession>
<reference evidence="1 2" key="1">
    <citation type="submission" date="2022-08" db="EMBL/GenBank/DDBJ databases">
        <title>Myroides zhujiangensis sp. nov., a novel bacterium isolated from sediment in the Pearl River Estuary.</title>
        <authorList>
            <person name="Cui L."/>
        </authorList>
    </citation>
    <scope>NUCLEOTIDE SEQUENCE [LARGE SCALE GENOMIC DNA]</scope>
    <source>
        <strain evidence="1 2">SCSIO 72103</strain>
    </source>
</reference>
<evidence type="ECO:0000313" key="2">
    <source>
        <dbReference type="Proteomes" id="UP001317001"/>
    </source>
</evidence>
<proteinExistence type="predicted"/>
<name>A0ABY5NR77_9FLAO</name>
<sequence>MAITKETTNEPVEFNKPCKIEVRVRDREGNHSTQFAGSVGNVSLSDCDGIRVRFEEDLRAKGYTFAEEDVTLTWGVSQ</sequence>
<gene>
    <name evidence="1" type="ORF">NPX36_11760</name>
</gene>
<organism evidence="1 2">
    <name type="scientific">Paenimyroides aestuarii</name>
    <dbReference type="NCBI Taxonomy" id="2968490"/>
    <lineage>
        <taxon>Bacteria</taxon>
        <taxon>Pseudomonadati</taxon>
        <taxon>Bacteroidota</taxon>
        <taxon>Flavobacteriia</taxon>
        <taxon>Flavobacteriales</taxon>
        <taxon>Flavobacteriaceae</taxon>
        <taxon>Paenimyroides</taxon>
    </lineage>
</organism>
<evidence type="ECO:0000313" key="1">
    <source>
        <dbReference type="EMBL" id="UUV20987.1"/>
    </source>
</evidence>
<dbReference type="Proteomes" id="UP001317001">
    <property type="component" value="Chromosome"/>
</dbReference>
<dbReference type="EMBL" id="CP102382">
    <property type="protein sequence ID" value="UUV20987.1"/>
    <property type="molecule type" value="Genomic_DNA"/>
</dbReference>
<dbReference type="RefSeq" id="WP_257498904.1">
    <property type="nucleotide sequence ID" value="NZ_CP102382.1"/>
</dbReference>
<protein>
    <submittedName>
        <fullName evidence="1">Uncharacterized protein</fullName>
    </submittedName>
</protein>